<dbReference type="RefSeq" id="WP_209266327.1">
    <property type="nucleotide sequence ID" value="NZ_JAFFZN010000017.1"/>
</dbReference>
<dbReference type="Proteomes" id="UP001518976">
    <property type="component" value="Unassembled WGS sequence"/>
</dbReference>
<organism evidence="1 2">
    <name type="scientific">Streptomyces spirodelae</name>
    <dbReference type="NCBI Taxonomy" id="2812904"/>
    <lineage>
        <taxon>Bacteria</taxon>
        <taxon>Bacillati</taxon>
        <taxon>Actinomycetota</taxon>
        <taxon>Actinomycetes</taxon>
        <taxon>Kitasatosporales</taxon>
        <taxon>Streptomycetaceae</taxon>
        <taxon>Streptomyces</taxon>
    </lineage>
</organism>
<keyword evidence="2" id="KW-1185">Reference proteome</keyword>
<name>A0ABS3WWT2_9ACTN</name>
<sequence length="77" mass="8921">MRSASGDSDAVLPWQLIRQDCHGNRYRVGSYATRDEAQHLAERLSEHRLNEQGEGYLVEHRDRVAARLRGERDDSRT</sequence>
<evidence type="ECO:0000313" key="1">
    <source>
        <dbReference type="EMBL" id="MBO8187518.1"/>
    </source>
</evidence>
<dbReference type="EMBL" id="JAFFZN010000017">
    <property type="protein sequence ID" value="MBO8187518.1"/>
    <property type="molecule type" value="Genomic_DNA"/>
</dbReference>
<comment type="caution">
    <text evidence="1">The sequence shown here is derived from an EMBL/GenBank/DDBJ whole genome shotgun (WGS) entry which is preliminary data.</text>
</comment>
<reference evidence="1 2" key="1">
    <citation type="submission" date="2021-02" db="EMBL/GenBank/DDBJ databases">
        <title>Streptomyces spirodelae sp. nov., isolated from duckweed.</title>
        <authorList>
            <person name="Saimee Y."/>
            <person name="Duangmal K."/>
        </authorList>
    </citation>
    <scope>NUCLEOTIDE SEQUENCE [LARGE SCALE GENOMIC DNA]</scope>
    <source>
        <strain evidence="1 2">DW4-2</strain>
    </source>
</reference>
<accession>A0ABS3WWT2</accession>
<protein>
    <submittedName>
        <fullName evidence="1">SPOR domain-containing protein</fullName>
    </submittedName>
</protein>
<gene>
    <name evidence="1" type="ORF">JW592_18925</name>
</gene>
<proteinExistence type="predicted"/>
<evidence type="ECO:0000313" key="2">
    <source>
        <dbReference type="Proteomes" id="UP001518976"/>
    </source>
</evidence>